<keyword evidence="3" id="KW-1185">Reference proteome</keyword>
<feature type="compositionally biased region" description="Basic residues" evidence="1">
    <location>
        <begin position="124"/>
        <end position="141"/>
    </location>
</feature>
<proteinExistence type="predicted"/>
<gene>
    <name evidence="2" type="ORF">AVEN_1239_1</name>
</gene>
<reference evidence="2 3" key="1">
    <citation type="journal article" date="2019" name="Sci. Rep.">
        <title>Orb-weaving spider Araneus ventricosus genome elucidates the spidroin gene catalogue.</title>
        <authorList>
            <person name="Kono N."/>
            <person name="Nakamura H."/>
            <person name="Ohtoshi R."/>
            <person name="Moran D.A.P."/>
            <person name="Shinohara A."/>
            <person name="Yoshida Y."/>
            <person name="Fujiwara M."/>
            <person name="Mori M."/>
            <person name="Tomita M."/>
            <person name="Arakawa K."/>
        </authorList>
    </citation>
    <scope>NUCLEOTIDE SEQUENCE [LARGE SCALE GENOMIC DNA]</scope>
</reference>
<sequence>MLAYIKGLRILCVDVVIKVDRCGSVMWIEADRDRSDAAIELCWQEWVNKDRFRRQSDSRSRDTVEHEDAATSLAFSRLDLWRPADSNRFTDQQPSFNQFFQLFLILGIFLTHGGRPTRQGVTHYKGRRGKRANHSPGRNKRAQSPETALFLAPVMVNKWIFAYSHASVLVGCKGCRTIAIYAHAATADRLYLTLPLRNECQVMQCQECIWEDVPHRLAHLPNISFKAAFLRPIFPRTSSAVRVITPRRNRKNAGLQVHQFFPALWR</sequence>
<protein>
    <submittedName>
        <fullName evidence="2">Uncharacterized protein</fullName>
    </submittedName>
</protein>
<dbReference type="AlphaFoldDB" id="A0A4Y2K4A8"/>
<comment type="caution">
    <text evidence="2">The sequence shown here is derived from an EMBL/GenBank/DDBJ whole genome shotgun (WGS) entry which is preliminary data.</text>
</comment>
<evidence type="ECO:0000313" key="3">
    <source>
        <dbReference type="Proteomes" id="UP000499080"/>
    </source>
</evidence>
<feature type="region of interest" description="Disordered" evidence="1">
    <location>
        <begin position="119"/>
        <end position="142"/>
    </location>
</feature>
<dbReference type="Proteomes" id="UP000499080">
    <property type="component" value="Unassembled WGS sequence"/>
</dbReference>
<organism evidence="2 3">
    <name type="scientific">Araneus ventricosus</name>
    <name type="common">Orbweaver spider</name>
    <name type="synonym">Epeira ventricosa</name>
    <dbReference type="NCBI Taxonomy" id="182803"/>
    <lineage>
        <taxon>Eukaryota</taxon>
        <taxon>Metazoa</taxon>
        <taxon>Ecdysozoa</taxon>
        <taxon>Arthropoda</taxon>
        <taxon>Chelicerata</taxon>
        <taxon>Arachnida</taxon>
        <taxon>Araneae</taxon>
        <taxon>Araneomorphae</taxon>
        <taxon>Entelegynae</taxon>
        <taxon>Araneoidea</taxon>
        <taxon>Araneidae</taxon>
        <taxon>Araneus</taxon>
    </lineage>
</organism>
<name>A0A4Y2K4A8_ARAVE</name>
<evidence type="ECO:0000256" key="1">
    <source>
        <dbReference type="SAM" id="MobiDB-lite"/>
    </source>
</evidence>
<dbReference type="EMBL" id="BGPR01004169">
    <property type="protein sequence ID" value="GBM96709.1"/>
    <property type="molecule type" value="Genomic_DNA"/>
</dbReference>
<evidence type="ECO:0000313" key="2">
    <source>
        <dbReference type="EMBL" id="GBM96709.1"/>
    </source>
</evidence>
<accession>A0A4Y2K4A8</accession>